<dbReference type="GO" id="GO:0046785">
    <property type="term" value="P:microtubule polymerization"/>
    <property type="evidence" value="ECO:0007669"/>
    <property type="project" value="InterPro"/>
</dbReference>
<evidence type="ECO:0000256" key="7">
    <source>
        <dbReference type="SAM" id="MobiDB-lite"/>
    </source>
</evidence>
<evidence type="ECO:0000313" key="10">
    <source>
        <dbReference type="Proteomes" id="UP001234989"/>
    </source>
</evidence>
<dbReference type="SUPFAM" id="SSF48371">
    <property type="entry name" value="ARM repeat"/>
    <property type="match status" value="2"/>
</dbReference>
<dbReference type="GO" id="GO:0007051">
    <property type="term" value="P:spindle organization"/>
    <property type="evidence" value="ECO:0007669"/>
    <property type="project" value="InterPro"/>
</dbReference>
<evidence type="ECO:0000259" key="8">
    <source>
        <dbReference type="SMART" id="SM01349"/>
    </source>
</evidence>
<feature type="region of interest" description="Disordered" evidence="7">
    <location>
        <begin position="1509"/>
        <end position="1540"/>
    </location>
</feature>
<feature type="region of interest" description="Disordered" evidence="7">
    <location>
        <begin position="231"/>
        <end position="263"/>
    </location>
</feature>
<feature type="domain" description="TOG" evidence="8">
    <location>
        <begin position="1214"/>
        <end position="1458"/>
    </location>
</feature>
<evidence type="ECO:0000256" key="3">
    <source>
        <dbReference type="ARBA" id="ARBA00022737"/>
    </source>
</evidence>
<keyword evidence="10" id="KW-1185">Reference proteome</keyword>
<feature type="region of interest" description="Disordered" evidence="7">
    <location>
        <begin position="1979"/>
        <end position="2069"/>
    </location>
</feature>
<dbReference type="InterPro" id="IPR021133">
    <property type="entry name" value="HEAT_type_2"/>
</dbReference>
<evidence type="ECO:0000256" key="2">
    <source>
        <dbReference type="ARBA" id="ARBA00022490"/>
    </source>
</evidence>
<dbReference type="Pfam" id="PF21041">
    <property type="entry name" value="XMAP215_CLASP_TOG"/>
    <property type="match status" value="2"/>
</dbReference>
<evidence type="ECO:0000313" key="9">
    <source>
        <dbReference type="EMBL" id="WMV16071.1"/>
    </source>
</evidence>
<proteinExistence type="inferred from homology"/>
<evidence type="ECO:0000256" key="4">
    <source>
        <dbReference type="ARBA" id="ARBA00023212"/>
    </source>
</evidence>
<dbReference type="GO" id="GO:0051010">
    <property type="term" value="F:microtubule plus-end binding"/>
    <property type="evidence" value="ECO:0007669"/>
    <property type="project" value="InterPro"/>
</dbReference>
<dbReference type="InterPro" id="IPR045110">
    <property type="entry name" value="XMAP215"/>
</dbReference>
<protein>
    <recommendedName>
        <fullName evidence="8">TOG domain-containing protein</fullName>
    </recommendedName>
</protein>
<sequence>MSEDEKLLKEAKKLPWDERLAHKNWKVRNDANIDLAAVCDSITDPKDPRLREFGPFFRKAVADSNAPVQDKALDALICYLKAADSDAGRYAKEVCDAIVAKCLTGRPKTVEKAQMVFLLWIELEAVEAFLDAMEKAIKNKVAKAVVPAIDVMFQALSEFGTKIVPPKRILKMLPELFDHQDQNVRASSKGLTLELCRWIGKDPVKSILFEKMRDTMKKELEAELVNVSGTAKPTRKIRSEQDKEPEQEAVSEAVASGPSDESAADIPQEIDEYDLVDPVDILTPLEKTGFWEGVKATKWSERKEAVAELTKLASTKKVAPGDFAEICRTLKKLITDVNIAVAVEAIQAIGNLARGLRTHFSGSSRFLLPILLKLVLLFVVVNLLYRGPQVSPLVWKLRFAFCPLLGFSIRRQEKLKEKKPTLTDALTQTLQAMHKSGCLNLADIVEGRDFPEGLVVIRNVKTATKNKVPLVRSLTLNWVTFCIETSNKAVILKAHKEYVPICMESLNDGTPDVRDAAFSALAAVAKSVGMRPLEKSLEKLDDVRKKKLSEMIGGSDGGPPAAFTSGAVPSSGGIVSSTQASSGSLIKRSAASMLSGKKPVQAAPPSKKGTSAKSGTSKKGDGTSQLKASKSVEVEDVEPAEMSLEEIESKLGSLIQTETITQLKSAVWKERLEAINSFKEQVEALQVLDPSVEILVRLLCAVPGWSEKNVQVQQQVIDVITHIASTASKYPKKCVVLCIQGVSERVADIKTRAQSMKCLTTFCEAVGPGFIFERLYKIMKEHKNPKVLSEGILWMITAVDDFGVSLLKLKDLIDFCKDTGLQSSAPATRNATIKLIGTLHKFVGPDIKGFLSDVKPALISALDAEYEKNPFEGTSAVPKKTVKVSDTPSLSSGGLDSLPREDISGKITPALLKGLESSDWKARLESIETVNKILEEANKRIQPTGTGELFGALRGRLYDSNKNLIMATLSTFGGVASAMGPAVEKSSKGILLDILKCLGDNKKHMRECTLNTLDSWLAAVHLDKMVPYITTALTDAKLGAEGRKDLFDWLSKQLTGMKEFPDAVHLLKPVASAMTDKSADVRKAAEACFGELVRVCGQETVSKNLKDIQGPALAIVVERLRPYGVLQETSDLGRTTSTGTTSKVGSKIGKSTGPADRASRHGNRAGASRVVPARSSRQETLMSVQDISIQSQALINVKDSNKGDRERIIVRRFKFEEPRLEQIQDLETDLMKYFREDLHRRLLSTDFKKQVDGIEMLQKVLPSIGKELIEILDIVLRWFVLRFCESNTSCILKVLEFLPELFEMLRNEGYMMTEAEAAIFLPCLVEKSGHNIEKVREKMRELTKLIIQAYSAAKTFPYILEGLRSRSNRTRIECADLVGYLLDNHEAEIGGQLKSLQVVASLTAERDGETRKAALNTLAIGYKILGDDIWKYLGKLTEAQRSMLDDRFKWKVAKRFCSLFSLYFIAYFAEGISETASLPPRGRGKIHVQFTLPRPHFVGFHWAREMDKRREGKPGEARAALRRSVRDNGTDLAEPSGEVSRPIAGPILNRDIYNTTELPMERNMNLRPVAGTIGPSDWNEALDIISYDSPEQSVEGMKVVCHLLALATNDPEGSAMDEIVKDADRLVSCLANKARYDSFFVAKTFDFSLMGASSRSCKYVLNTLMQACGYPISINSALTLFFPCICDHQTFQNKTLSHAVKESTLDILITELLLWLLDERVPRMDDGSQLLKALNVLMLKILDNADRTSSFVVLINLLRPLDPSRWPSPATNESLVIRNQKFSDLVVKCLIKLTKVLQSTIYDVDLDRILQSIHIYLQELGMEEIRRRAGADDKPLRMVKTVLHELVKLRGTAIKGHLSMVPIDMQPPPIILAYIDLNLQTLAAARMLTPSVPGQTHWGDSAANNPAPATHNADAQLKQELAAIFKKIGDKQTCTIGLYELYRITQLYPKVDIFAQLQNASEAFRTYIRDGLAQMEKNAAAGRTPSSVPMPTPPPSSLNLSSPKFGPLSPVNTNPLNDAKSVNNKIEPSHFSLPPSYGEDDRGGNALPSRGLSSEHLELQRNDRLPSGVTSGTLEAIRERMKSISLATTVGNTDPSNRPLMSMNGNISHMVSNHAPGTEHSSVENTIQSGVLPMDEKALSGLQARMERLKSGSMEF</sequence>
<dbReference type="InterPro" id="IPR048491">
    <property type="entry name" value="XMAP215_CLASP_TOG"/>
</dbReference>
<feature type="domain" description="TOG" evidence="8">
    <location>
        <begin position="896"/>
        <end position="1129"/>
    </location>
</feature>
<feature type="domain" description="TOG" evidence="8">
    <location>
        <begin position="641"/>
        <end position="875"/>
    </location>
</feature>
<dbReference type="EMBL" id="CP133613">
    <property type="protein sequence ID" value="WMV16071.1"/>
    <property type="molecule type" value="Genomic_DNA"/>
</dbReference>
<keyword evidence="3" id="KW-0677">Repeat</keyword>
<dbReference type="Pfam" id="PF02985">
    <property type="entry name" value="HEAT"/>
    <property type="match status" value="1"/>
</dbReference>
<dbReference type="FunFam" id="1.25.10.10:FF:000137">
    <property type="entry name" value="Protein MOR1"/>
    <property type="match status" value="1"/>
</dbReference>
<feature type="compositionally biased region" description="Basic and acidic residues" evidence="7">
    <location>
        <begin position="2053"/>
        <end position="2064"/>
    </location>
</feature>
<comment type="similarity">
    <text evidence="5">Belongs to the TOG/XMAP215 family.</text>
</comment>
<feature type="compositionally biased region" description="Basic and acidic residues" evidence="7">
    <location>
        <begin position="237"/>
        <end position="246"/>
    </location>
</feature>
<dbReference type="GO" id="GO:0061863">
    <property type="term" value="F:microtubule plus end polymerase"/>
    <property type="evidence" value="ECO:0007669"/>
    <property type="project" value="InterPro"/>
</dbReference>
<dbReference type="InterPro" id="IPR011989">
    <property type="entry name" value="ARM-like"/>
</dbReference>
<dbReference type="InterPro" id="IPR000357">
    <property type="entry name" value="HEAT"/>
</dbReference>
<feature type="region of interest" description="Disordered" evidence="7">
    <location>
        <begin position="1131"/>
        <end position="1177"/>
    </location>
</feature>
<feature type="repeat" description="HEAT" evidence="6">
    <location>
        <begin position="498"/>
        <end position="536"/>
    </location>
</feature>
<feature type="domain" description="TOG" evidence="8">
    <location>
        <begin position="274"/>
        <end position="561"/>
    </location>
</feature>
<dbReference type="InterPro" id="IPR016024">
    <property type="entry name" value="ARM-type_fold"/>
</dbReference>
<dbReference type="PROSITE" id="PS50077">
    <property type="entry name" value="HEAT_REPEAT"/>
    <property type="match status" value="2"/>
</dbReference>
<dbReference type="SMART" id="SM01349">
    <property type="entry name" value="TOG"/>
    <property type="match status" value="5"/>
</dbReference>
<feature type="region of interest" description="Disordered" evidence="7">
    <location>
        <begin position="593"/>
        <end position="639"/>
    </location>
</feature>
<feature type="compositionally biased region" description="Low complexity" evidence="7">
    <location>
        <begin position="1131"/>
        <end position="1153"/>
    </location>
</feature>
<dbReference type="Gene3D" id="1.25.10.10">
    <property type="entry name" value="Leucine-rich Repeat Variant"/>
    <property type="match status" value="5"/>
</dbReference>
<dbReference type="GO" id="GO:0030951">
    <property type="term" value="P:establishment or maintenance of microtubule cytoskeleton polarity"/>
    <property type="evidence" value="ECO:0007669"/>
    <property type="project" value="InterPro"/>
</dbReference>
<evidence type="ECO:0000256" key="6">
    <source>
        <dbReference type="PROSITE-ProRule" id="PRU00103"/>
    </source>
</evidence>
<dbReference type="GO" id="GO:0005856">
    <property type="term" value="C:cytoskeleton"/>
    <property type="evidence" value="ECO:0007669"/>
    <property type="project" value="UniProtKB-SubCell"/>
</dbReference>
<feature type="domain" description="TOG" evidence="8">
    <location>
        <begin position="2"/>
        <end position="233"/>
    </location>
</feature>
<dbReference type="FunFam" id="1.25.10.10:FF:000165">
    <property type="entry name" value="Protein MOR1"/>
    <property type="match status" value="1"/>
</dbReference>
<dbReference type="Proteomes" id="UP001234989">
    <property type="component" value="Chromosome 2"/>
</dbReference>
<name>A0AAF0TEG4_SOLVR</name>
<accession>A0AAF0TEG4</accession>
<keyword evidence="2" id="KW-0963">Cytoplasm</keyword>
<dbReference type="FunFam" id="1.25.10.10:FF:000121">
    <property type="entry name" value="Protein MOR1"/>
    <property type="match status" value="1"/>
</dbReference>
<organism evidence="9 10">
    <name type="scientific">Solanum verrucosum</name>
    <dbReference type="NCBI Taxonomy" id="315347"/>
    <lineage>
        <taxon>Eukaryota</taxon>
        <taxon>Viridiplantae</taxon>
        <taxon>Streptophyta</taxon>
        <taxon>Embryophyta</taxon>
        <taxon>Tracheophyta</taxon>
        <taxon>Spermatophyta</taxon>
        <taxon>Magnoliopsida</taxon>
        <taxon>eudicotyledons</taxon>
        <taxon>Gunneridae</taxon>
        <taxon>Pentapetalae</taxon>
        <taxon>asterids</taxon>
        <taxon>lamiids</taxon>
        <taxon>Solanales</taxon>
        <taxon>Solanaceae</taxon>
        <taxon>Solanoideae</taxon>
        <taxon>Solaneae</taxon>
        <taxon>Solanum</taxon>
    </lineage>
</organism>
<dbReference type="InterPro" id="IPR034085">
    <property type="entry name" value="TOG"/>
</dbReference>
<comment type="subcellular location">
    <subcellularLocation>
        <location evidence="1">Cytoplasm</location>
        <location evidence="1">Cytoskeleton</location>
    </subcellularLocation>
</comment>
<feature type="compositionally biased region" description="Polar residues" evidence="7">
    <location>
        <begin position="2010"/>
        <end position="2026"/>
    </location>
</feature>
<feature type="repeat" description="HEAT" evidence="6">
    <location>
        <begin position="1066"/>
        <end position="1104"/>
    </location>
</feature>
<feature type="compositionally biased region" description="Low complexity" evidence="7">
    <location>
        <begin position="606"/>
        <end position="617"/>
    </location>
</feature>
<keyword evidence="4" id="KW-0206">Cytoskeleton</keyword>
<dbReference type="PANTHER" id="PTHR12609">
    <property type="entry name" value="MICROTUBULE ASSOCIATED PROTEIN XMAP215"/>
    <property type="match status" value="1"/>
</dbReference>
<dbReference type="FunFam" id="1.25.10.10:FF:002097">
    <property type="entry name" value="Uncharacterized protein"/>
    <property type="match status" value="1"/>
</dbReference>
<dbReference type="FunFam" id="1.25.10.10:FF:000155">
    <property type="entry name" value="Protein MOR1"/>
    <property type="match status" value="1"/>
</dbReference>
<reference evidence="9" key="1">
    <citation type="submission" date="2023-08" db="EMBL/GenBank/DDBJ databases">
        <title>A de novo genome assembly of Solanum verrucosum Schlechtendal, a Mexican diploid species geographically isolated from the other diploid A-genome species in potato relatives.</title>
        <authorList>
            <person name="Hosaka K."/>
        </authorList>
    </citation>
    <scope>NUCLEOTIDE SEQUENCE</scope>
    <source>
        <tissue evidence="9">Young leaves</tissue>
    </source>
</reference>
<evidence type="ECO:0000256" key="5">
    <source>
        <dbReference type="ARBA" id="ARBA00025722"/>
    </source>
</evidence>
<gene>
    <name evidence="9" type="ORF">MTR67_009456</name>
</gene>
<evidence type="ECO:0000256" key="1">
    <source>
        <dbReference type="ARBA" id="ARBA00004245"/>
    </source>
</evidence>